<dbReference type="EC" id="6.3.3.2" evidence="4"/>
<reference evidence="5 6" key="1">
    <citation type="submission" date="2019-02" db="EMBL/GenBank/DDBJ databases">
        <authorList>
            <person name="Goldberg S.R."/>
            <person name="Haltli B.A."/>
            <person name="Correa H."/>
            <person name="Russell K.G."/>
        </authorList>
    </citation>
    <scope>NUCLEOTIDE SEQUENCE [LARGE SCALE GENOMIC DNA]</scope>
    <source>
        <strain evidence="5 6">JCM 16186</strain>
    </source>
</reference>
<evidence type="ECO:0000256" key="3">
    <source>
        <dbReference type="ARBA" id="ARBA00022840"/>
    </source>
</evidence>
<comment type="similarity">
    <text evidence="1 4">Belongs to the 5-formyltetrahydrofolate cyclo-ligase family.</text>
</comment>
<dbReference type="Gene3D" id="3.40.50.10420">
    <property type="entry name" value="NagB/RpiA/CoA transferase-like"/>
    <property type="match status" value="1"/>
</dbReference>
<proteinExistence type="inferred from homology"/>
<gene>
    <name evidence="5" type="ORF">E1163_11045</name>
</gene>
<dbReference type="GO" id="GO:0030272">
    <property type="term" value="F:5-formyltetrahydrofolate cyclo-ligase activity"/>
    <property type="evidence" value="ECO:0007669"/>
    <property type="project" value="UniProtKB-EC"/>
</dbReference>
<dbReference type="PANTHER" id="PTHR23407:SF1">
    <property type="entry name" value="5-FORMYLTETRAHYDROFOLATE CYCLO-LIGASE"/>
    <property type="match status" value="1"/>
</dbReference>
<keyword evidence="5" id="KW-0436">Ligase</keyword>
<dbReference type="PANTHER" id="PTHR23407">
    <property type="entry name" value="ATPASE INHIBITOR/5-FORMYLTETRAHYDROFOLATE CYCLO-LIGASE"/>
    <property type="match status" value="1"/>
</dbReference>
<dbReference type="Proteomes" id="UP000798808">
    <property type="component" value="Unassembled WGS sequence"/>
</dbReference>
<dbReference type="SUPFAM" id="SSF100950">
    <property type="entry name" value="NagB/RpiA/CoA transferase-like"/>
    <property type="match status" value="1"/>
</dbReference>
<organism evidence="5 6">
    <name type="scientific">Fulvivirga kasyanovii</name>
    <dbReference type="NCBI Taxonomy" id="396812"/>
    <lineage>
        <taxon>Bacteria</taxon>
        <taxon>Pseudomonadati</taxon>
        <taxon>Bacteroidota</taxon>
        <taxon>Cytophagia</taxon>
        <taxon>Cytophagales</taxon>
        <taxon>Fulvivirgaceae</taxon>
        <taxon>Fulvivirga</taxon>
    </lineage>
</organism>
<dbReference type="InterPro" id="IPR037171">
    <property type="entry name" value="NagB/RpiA_transferase-like"/>
</dbReference>
<dbReference type="EMBL" id="SMLW01000518">
    <property type="protein sequence ID" value="MTI25480.1"/>
    <property type="molecule type" value="Genomic_DNA"/>
</dbReference>
<evidence type="ECO:0000256" key="1">
    <source>
        <dbReference type="ARBA" id="ARBA00010638"/>
    </source>
</evidence>
<comment type="cofactor">
    <cofactor evidence="4">
        <name>Mg(2+)</name>
        <dbReference type="ChEBI" id="CHEBI:18420"/>
    </cofactor>
</comment>
<comment type="catalytic activity">
    <reaction evidence="4">
        <text>(6S)-5-formyl-5,6,7,8-tetrahydrofolate + ATP = (6R)-5,10-methenyltetrahydrofolate + ADP + phosphate</text>
        <dbReference type="Rhea" id="RHEA:10488"/>
        <dbReference type="ChEBI" id="CHEBI:30616"/>
        <dbReference type="ChEBI" id="CHEBI:43474"/>
        <dbReference type="ChEBI" id="CHEBI:57455"/>
        <dbReference type="ChEBI" id="CHEBI:57457"/>
        <dbReference type="ChEBI" id="CHEBI:456216"/>
        <dbReference type="EC" id="6.3.3.2"/>
    </reaction>
</comment>
<evidence type="ECO:0000313" key="6">
    <source>
        <dbReference type="Proteomes" id="UP000798808"/>
    </source>
</evidence>
<keyword evidence="4" id="KW-0479">Metal-binding</keyword>
<evidence type="ECO:0000256" key="4">
    <source>
        <dbReference type="RuleBase" id="RU361279"/>
    </source>
</evidence>
<sequence>MTDKHEVDTYSIIKVARELNPDINVAICKTLPKGELSHYILNDRTRIEKNKWGIPEPVEGEAADIEAVDLVLVPLISFDRVGHRIGYGKGFYDRFLKKVPQAKKVGLALTPPLDIIEYSNEMDVKLNACVSPFEVYDF</sequence>
<dbReference type="InterPro" id="IPR024185">
    <property type="entry name" value="FTHF_cligase-like_sf"/>
</dbReference>
<protein>
    <recommendedName>
        <fullName evidence="4">5-formyltetrahydrofolate cyclo-ligase</fullName>
        <ecNumber evidence="4">6.3.3.2</ecNumber>
    </recommendedName>
</protein>
<keyword evidence="4" id="KW-0460">Magnesium</keyword>
<evidence type="ECO:0000256" key="2">
    <source>
        <dbReference type="ARBA" id="ARBA00022741"/>
    </source>
</evidence>
<keyword evidence="6" id="KW-1185">Reference proteome</keyword>
<comment type="caution">
    <text evidence="5">The sequence shown here is derived from an EMBL/GenBank/DDBJ whole genome shotgun (WGS) entry which is preliminary data.</text>
</comment>
<keyword evidence="3 4" id="KW-0067">ATP-binding</keyword>
<name>A0ABW9RNI4_9BACT</name>
<dbReference type="InterPro" id="IPR002698">
    <property type="entry name" value="FTHF_cligase"/>
</dbReference>
<accession>A0ABW9RNI4</accession>
<dbReference type="NCBIfam" id="TIGR02727">
    <property type="entry name" value="MTHFS_bact"/>
    <property type="match status" value="1"/>
</dbReference>
<evidence type="ECO:0000313" key="5">
    <source>
        <dbReference type="EMBL" id="MTI25480.1"/>
    </source>
</evidence>
<keyword evidence="2 4" id="KW-0547">Nucleotide-binding</keyword>
<dbReference type="Pfam" id="PF01812">
    <property type="entry name" value="5-FTHF_cyc-lig"/>
    <property type="match status" value="1"/>
</dbReference>